<dbReference type="KEGG" id="chya:V22_09780"/>
<dbReference type="Proteomes" id="UP000319976">
    <property type="component" value="Chromosome"/>
</dbReference>
<keyword evidence="5" id="KW-1185">Reference proteome</keyword>
<dbReference type="AlphaFoldDB" id="A0A517T5W1"/>
<dbReference type="InterPro" id="IPR001296">
    <property type="entry name" value="Glyco_trans_1"/>
</dbReference>
<feature type="compositionally biased region" description="Basic and acidic residues" evidence="2">
    <location>
        <begin position="423"/>
        <end position="435"/>
    </location>
</feature>
<evidence type="ECO:0000313" key="5">
    <source>
        <dbReference type="Proteomes" id="UP000319976"/>
    </source>
</evidence>
<evidence type="ECO:0000259" key="3">
    <source>
        <dbReference type="Pfam" id="PF00534"/>
    </source>
</evidence>
<dbReference type="CDD" id="cd03809">
    <property type="entry name" value="GT4_MtfB-like"/>
    <property type="match status" value="1"/>
</dbReference>
<dbReference type="SUPFAM" id="SSF53756">
    <property type="entry name" value="UDP-Glycosyltransferase/glycogen phosphorylase"/>
    <property type="match status" value="1"/>
</dbReference>
<name>A0A517T5W1_9PLAN</name>
<dbReference type="RefSeq" id="WP_145260302.1">
    <property type="nucleotide sequence ID" value="NZ_CP036316.1"/>
</dbReference>
<dbReference type="Pfam" id="PF00534">
    <property type="entry name" value="Glycos_transf_1"/>
    <property type="match status" value="1"/>
</dbReference>
<evidence type="ECO:0000256" key="2">
    <source>
        <dbReference type="SAM" id="MobiDB-lite"/>
    </source>
</evidence>
<keyword evidence="1 4" id="KW-0808">Transferase</keyword>
<keyword evidence="4" id="KW-0328">Glycosyltransferase</keyword>
<feature type="domain" description="Glycosyl transferase family 1" evidence="3">
    <location>
        <begin position="200"/>
        <end position="360"/>
    </location>
</feature>
<protein>
    <submittedName>
        <fullName evidence="4">Capsular glucan synthase</fullName>
        <ecNumber evidence="4">2.4.1.21</ecNumber>
    </submittedName>
</protein>
<dbReference type="GO" id="GO:0009011">
    <property type="term" value="F:alpha-1,4-glucan glucosyltransferase (ADP-glucose donor) activity"/>
    <property type="evidence" value="ECO:0007669"/>
    <property type="project" value="UniProtKB-EC"/>
</dbReference>
<organism evidence="4 5">
    <name type="scientific">Calycomorphotria hydatis</name>
    <dbReference type="NCBI Taxonomy" id="2528027"/>
    <lineage>
        <taxon>Bacteria</taxon>
        <taxon>Pseudomonadati</taxon>
        <taxon>Planctomycetota</taxon>
        <taxon>Planctomycetia</taxon>
        <taxon>Planctomycetales</taxon>
        <taxon>Planctomycetaceae</taxon>
        <taxon>Calycomorphotria</taxon>
    </lineage>
</organism>
<accession>A0A517T5W1</accession>
<dbReference type="OrthoDB" id="283384at2"/>
<dbReference type="PANTHER" id="PTHR46401">
    <property type="entry name" value="GLYCOSYLTRANSFERASE WBBK-RELATED"/>
    <property type="match status" value="1"/>
</dbReference>
<evidence type="ECO:0000313" key="4">
    <source>
        <dbReference type="EMBL" id="QDT63753.1"/>
    </source>
</evidence>
<dbReference type="PANTHER" id="PTHR46401:SF2">
    <property type="entry name" value="GLYCOSYLTRANSFERASE WBBK-RELATED"/>
    <property type="match status" value="1"/>
</dbReference>
<sequence length="479" mass="53165">MSHLTINFDLVGIQSPSDGPRGVGRYLRGLTAALEKHSDECRLQLFGFEELGTAALHGLPTECVRLFPSGNEPSKSLEEWACGRDSGADLFVCSTPFDESLGFRPPSRDRSELPLAVIGYDLIPLLYPDWYFADRSHRQRYENRAKIISNYDGVFAISEATRRDFARLLSMPDERLFPIGGAVNAADFSPCHPEATSATNAVENDEYFYAILGCDPRKNHSGLLAAFSLLPEELKSKLKLVLTCRATPLQETLLRAEARRLGIHRQLVLTGPLSDAELQGLLRGCRAFVFPSLYEGFGLPILEAMACGAPVITGDNSSLPEVAGDAAIQCDVSRHDQLAKQMETICRDESLREQLKQRGLERVQEFTWDKVAERFLAAASEMVSNANRLSTSVAPGGVAGARRSLPPVNLGETGGDPLSRPQPPDKETDTGKKDYDTHLSCSVTLPWKYRVLEQLFARLPWLIPLLRQSKRRLKRLLRR</sequence>
<dbReference type="EMBL" id="CP036316">
    <property type="protein sequence ID" value="QDT63753.1"/>
    <property type="molecule type" value="Genomic_DNA"/>
</dbReference>
<dbReference type="Gene3D" id="3.40.50.2000">
    <property type="entry name" value="Glycogen Phosphorylase B"/>
    <property type="match status" value="1"/>
</dbReference>
<feature type="region of interest" description="Disordered" evidence="2">
    <location>
        <begin position="393"/>
        <end position="435"/>
    </location>
</feature>
<evidence type="ECO:0000256" key="1">
    <source>
        <dbReference type="ARBA" id="ARBA00022679"/>
    </source>
</evidence>
<gene>
    <name evidence="4" type="primary">glgA_2</name>
    <name evidence="4" type="ORF">V22_09780</name>
</gene>
<proteinExistence type="predicted"/>
<reference evidence="4 5" key="1">
    <citation type="submission" date="2019-02" db="EMBL/GenBank/DDBJ databases">
        <title>Deep-cultivation of Planctomycetes and their phenomic and genomic characterization uncovers novel biology.</title>
        <authorList>
            <person name="Wiegand S."/>
            <person name="Jogler M."/>
            <person name="Boedeker C."/>
            <person name="Pinto D."/>
            <person name="Vollmers J."/>
            <person name="Rivas-Marin E."/>
            <person name="Kohn T."/>
            <person name="Peeters S.H."/>
            <person name="Heuer A."/>
            <person name="Rast P."/>
            <person name="Oberbeckmann S."/>
            <person name="Bunk B."/>
            <person name="Jeske O."/>
            <person name="Meyerdierks A."/>
            <person name="Storesund J.E."/>
            <person name="Kallscheuer N."/>
            <person name="Luecker S."/>
            <person name="Lage O.M."/>
            <person name="Pohl T."/>
            <person name="Merkel B.J."/>
            <person name="Hornburger P."/>
            <person name="Mueller R.-W."/>
            <person name="Bruemmer F."/>
            <person name="Labrenz M."/>
            <person name="Spormann A.M."/>
            <person name="Op den Camp H."/>
            <person name="Overmann J."/>
            <person name="Amann R."/>
            <person name="Jetten M.S.M."/>
            <person name="Mascher T."/>
            <person name="Medema M.H."/>
            <person name="Devos D.P."/>
            <person name="Kaster A.-K."/>
            <person name="Ovreas L."/>
            <person name="Rohde M."/>
            <person name="Galperin M.Y."/>
            <person name="Jogler C."/>
        </authorList>
    </citation>
    <scope>NUCLEOTIDE SEQUENCE [LARGE SCALE GENOMIC DNA]</scope>
    <source>
        <strain evidence="4 5">V22</strain>
    </source>
</reference>
<dbReference type="EC" id="2.4.1.21" evidence="4"/>